<dbReference type="Gene3D" id="2.60.120.460">
    <property type="entry name" value="YjbQ-like"/>
    <property type="match status" value="1"/>
</dbReference>
<dbReference type="NCBIfam" id="TIGR00149">
    <property type="entry name" value="TIGR00149_YjbQ"/>
    <property type="match status" value="1"/>
</dbReference>
<proteinExistence type="inferred from homology"/>
<dbReference type="EMBL" id="JAHLFU010000272">
    <property type="protein sequence ID" value="MBU3854722.1"/>
    <property type="molecule type" value="Genomic_DNA"/>
</dbReference>
<dbReference type="PANTHER" id="PTHR30615">
    <property type="entry name" value="UNCHARACTERIZED PROTEIN YJBQ-RELATED"/>
    <property type="match status" value="1"/>
</dbReference>
<dbReference type="PIRSF" id="PIRSF004681">
    <property type="entry name" value="UCP004681"/>
    <property type="match status" value="1"/>
</dbReference>
<evidence type="ECO:0000256" key="1">
    <source>
        <dbReference type="ARBA" id="ARBA00005534"/>
    </source>
</evidence>
<dbReference type="AlphaFoldDB" id="A0A9E2P2F5"/>
<dbReference type="PROSITE" id="PS01314">
    <property type="entry name" value="UPF0047"/>
    <property type="match status" value="1"/>
</dbReference>
<name>A0A9E2P2F5_9BACT</name>
<reference evidence="2" key="2">
    <citation type="submission" date="2021-04" db="EMBL/GenBank/DDBJ databases">
        <authorList>
            <person name="Gilroy R."/>
        </authorList>
    </citation>
    <scope>NUCLEOTIDE SEQUENCE</scope>
    <source>
        <strain evidence="2">G3-2149</strain>
    </source>
</reference>
<protein>
    <submittedName>
        <fullName evidence="2">Secondary thiamine-phosphate synthase enzyme YjbQ</fullName>
    </submittedName>
</protein>
<dbReference type="Proteomes" id="UP000823865">
    <property type="component" value="Unassembled WGS sequence"/>
</dbReference>
<organism evidence="2 3">
    <name type="scientific">Candidatus Paraprevotella stercoravium</name>
    <dbReference type="NCBI Taxonomy" id="2838725"/>
    <lineage>
        <taxon>Bacteria</taxon>
        <taxon>Pseudomonadati</taxon>
        <taxon>Bacteroidota</taxon>
        <taxon>Bacteroidia</taxon>
        <taxon>Bacteroidales</taxon>
        <taxon>Prevotellaceae</taxon>
        <taxon>Paraprevotella</taxon>
    </lineage>
</organism>
<gene>
    <name evidence="2" type="ORF">H9789_13085</name>
</gene>
<accession>A0A9E2P2F5</accession>
<evidence type="ECO:0000313" key="3">
    <source>
        <dbReference type="Proteomes" id="UP000823865"/>
    </source>
</evidence>
<dbReference type="Pfam" id="PF01894">
    <property type="entry name" value="YjbQ"/>
    <property type="match status" value="1"/>
</dbReference>
<reference evidence="2" key="1">
    <citation type="journal article" date="2021" name="PeerJ">
        <title>Extensive microbial diversity within the chicken gut microbiome revealed by metagenomics and culture.</title>
        <authorList>
            <person name="Gilroy R."/>
            <person name="Ravi A."/>
            <person name="Getino M."/>
            <person name="Pursley I."/>
            <person name="Horton D.L."/>
            <person name="Alikhan N.F."/>
            <person name="Baker D."/>
            <person name="Gharbi K."/>
            <person name="Hall N."/>
            <person name="Watson M."/>
            <person name="Adriaenssens E.M."/>
            <person name="Foster-Nyarko E."/>
            <person name="Jarju S."/>
            <person name="Secka A."/>
            <person name="Antonio M."/>
            <person name="Oren A."/>
            <person name="Chaudhuri R.R."/>
            <person name="La Ragione R."/>
            <person name="Hildebrand F."/>
            <person name="Pallen M.J."/>
        </authorList>
    </citation>
    <scope>NUCLEOTIDE SEQUENCE</scope>
    <source>
        <strain evidence="2">G3-2149</strain>
    </source>
</reference>
<dbReference type="PANTHER" id="PTHR30615:SF8">
    <property type="entry name" value="UPF0047 PROTEIN C4A8.02C"/>
    <property type="match status" value="1"/>
</dbReference>
<evidence type="ECO:0000313" key="2">
    <source>
        <dbReference type="EMBL" id="MBU3854722.1"/>
    </source>
</evidence>
<comment type="similarity">
    <text evidence="1">Belongs to the UPF0047 family.</text>
</comment>
<dbReference type="SUPFAM" id="SSF111038">
    <property type="entry name" value="YjbQ-like"/>
    <property type="match status" value="1"/>
</dbReference>
<comment type="caution">
    <text evidence="2">The sequence shown here is derived from an EMBL/GenBank/DDBJ whole genome shotgun (WGS) entry which is preliminary data.</text>
</comment>
<dbReference type="InterPro" id="IPR001602">
    <property type="entry name" value="UPF0047_YjbQ-like"/>
</dbReference>
<dbReference type="InterPro" id="IPR035917">
    <property type="entry name" value="YjbQ-like_sf"/>
</dbReference>
<sequence>MIEQIEFALRPQRRGFHLVTEEVLSHLPALPRQGVLHLFVKHTSCALTINENFDPSVRTDLAGIYDRMVPDNAPYYIHTDEGPDDMPSHAKSTMTGVSLSIPITNGRLNLGTWQGIYLCEFRNHGGARKIVATIWS</sequence>